<dbReference type="RefSeq" id="WP_271997976.1">
    <property type="nucleotide sequence ID" value="NZ_JAQNDN010000004.1"/>
</dbReference>
<dbReference type="EMBL" id="JAQNDN010000004">
    <property type="protein sequence ID" value="MDC0668642.1"/>
    <property type="molecule type" value="Genomic_DNA"/>
</dbReference>
<sequence>MREFKVLVCALAFAACGDDGGGGSGAGSNNGQVSEELEGYCIATFTGEHDLLNLGGDVALHAEEGQRYLLTGLPDSPAIVYQHQDGAFDLELDVGTAPIDAPCLADGAALTSEYVVFAQLDVYSDQALQNLVCTIEKFTRGSPTNGFGYGYVANNVYEVILGGGFCDGLESGYVEATRITIGDMGHVGVPVRQLFKLQE</sequence>
<evidence type="ECO:0008006" key="3">
    <source>
        <dbReference type="Google" id="ProtNLM"/>
    </source>
</evidence>
<dbReference type="PROSITE" id="PS51257">
    <property type="entry name" value="PROKAR_LIPOPROTEIN"/>
    <property type="match status" value="1"/>
</dbReference>
<gene>
    <name evidence="1" type="ORF">POL58_12870</name>
</gene>
<evidence type="ECO:0000313" key="2">
    <source>
        <dbReference type="Proteomes" id="UP001217838"/>
    </source>
</evidence>
<protein>
    <recommendedName>
        <fullName evidence="3">Lipoprotein</fullName>
    </recommendedName>
</protein>
<reference evidence="1 2" key="1">
    <citation type="submission" date="2022-11" db="EMBL/GenBank/DDBJ databases">
        <title>Minimal conservation of predation-associated metabolite biosynthetic gene clusters underscores biosynthetic potential of Myxococcota including descriptions for ten novel species: Archangium lansinium sp. nov., Myxococcus landrumus sp. nov., Nannocystis bai.</title>
        <authorList>
            <person name="Ahearne A."/>
            <person name="Stevens C."/>
            <person name="Dowd S."/>
        </authorList>
    </citation>
    <scope>NUCLEOTIDE SEQUENCE [LARGE SCALE GENOMIC DNA]</scope>
    <source>
        <strain evidence="1 2">NCELM</strain>
    </source>
</reference>
<proteinExistence type="predicted"/>
<comment type="caution">
    <text evidence="1">The sequence shown here is derived from an EMBL/GenBank/DDBJ whole genome shotgun (WGS) entry which is preliminary data.</text>
</comment>
<name>A0ABT5B3G4_9BACT</name>
<keyword evidence="2" id="KW-1185">Reference proteome</keyword>
<dbReference type="Proteomes" id="UP001217838">
    <property type="component" value="Unassembled WGS sequence"/>
</dbReference>
<organism evidence="1 2">
    <name type="scientific">Nannocystis radixulma</name>
    <dbReference type="NCBI Taxonomy" id="2995305"/>
    <lineage>
        <taxon>Bacteria</taxon>
        <taxon>Pseudomonadati</taxon>
        <taxon>Myxococcota</taxon>
        <taxon>Polyangia</taxon>
        <taxon>Nannocystales</taxon>
        <taxon>Nannocystaceae</taxon>
        <taxon>Nannocystis</taxon>
    </lineage>
</organism>
<evidence type="ECO:0000313" key="1">
    <source>
        <dbReference type="EMBL" id="MDC0668642.1"/>
    </source>
</evidence>
<accession>A0ABT5B3G4</accession>